<evidence type="ECO:0000259" key="4">
    <source>
        <dbReference type="Pfam" id="PF04548"/>
    </source>
</evidence>
<sequence>MSSGSNPVKNIVLVGRIGNGKSATGNSLLKQEAFRSDTQPTGVTIKCQAFRALTKNGSIINVIDTPVEMVPRLTSIRKPRELAIRRLHSS</sequence>
<dbReference type="GO" id="GO:0005525">
    <property type="term" value="F:GTP binding"/>
    <property type="evidence" value="ECO:0007669"/>
    <property type="project" value="UniProtKB-KW"/>
</dbReference>
<gene>
    <name evidence="5" type="ORF">ANE_LOCUS22190</name>
</gene>
<dbReference type="Pfam" id="PF04548">
    <property type="entry name" value="AIG1"/>
    <property type="match status" value="1"/>
</dbReference>
<dbReference type="InterPro" id="IPR045058">
    <property type="entry name" value="GIMA/IAN/Toc"/>
</dbReference>
<proteinExistence type="inferred from homology"/>
<evidence type="ECO:0000256" key="1">
    <source>
        <dbReference type="ARBA" id="ARBA00008535"/>
    </source>
</evidence>
<keyword evidence="2" id="KW-0547">Nucleotide-binding</keyword>
<comment type="caution">
    <text evidence="5">The sequence shown here is derived from an EMBL/GenBank/DDBJ whole genome shotgun (WGS) entry which is preliminary data.</text>
</comment>
<dbReference type="PANTHER" id="PTHR10903">
    <property type="entry name" value="GTPASE, IMAP FAMILY MEMBER-RELATED"/>
    <property type="match status" value="1"/>
</dbReference>
<keyword evidence="3" id="KW-0342">GTP-binding</keyword>
<evidence type="ECO:0000313" key="5">
    <source>
        <dbReference type="EMBL" id="VVB11746.1"/>
    </source>
</evidence>
<dbReference type="PANTHER" id="PTHR10903:SF146">
    <property type="entry name" value="AIG1-LIKE PROTEIN_ 48352-49494-RELATED"/>
    <property type="match status" value="1"/>
</dbReference>
<name>A0A565CDR1_9BRAS</name>
<dbReference type="Gene3D" id="3.40.50.300">
    <property type="entry name" value="P-loop containing nucleotide triphosphate hydrolases"/>
    <property type="match status" value="1"/>
</dbReference>
<protein>
    <recommendedName>
        <fullName evidence="4">AIG1-type G domain-containing protein</fullName>
    </recommendedName>
</protein>
<dbReference type="InterPro" id="IPR027417">
    <property type="entry name" value="P-loop_NTPase"/>
</dbReference>
<dbReference type="Proteomes" id="UP000489600">
    <property type="component" value="Unassembled WGS sequence"/>
</dbReference>
<evidence type="ECO:0000256" key="2">
    <source>
        <dbReference type="ARBA" id="ARBA00022741"/>
    </source>
</evidence>
<evidence type="ECO:0000313" key="6">
    <source>
        <dbReference type="Proteomes" id="UP000489600"/>
    </source>
</evidence>
<dbReference type="OrthoDB" id="8954335at2759"/>
<comment type="similarity">
    <text evidence="1">Belongs to the TRAFAC class TrmE-Era-EngA-EngB-Septin-like GTPase superfamily. AIG1/Toc34/Toc159-like paraseptin GTPase family. IAN subfamily.</text>
</comment>
<dbReference type="InterPro" id="IPR006703">
    <property type="entry name" value="G_AIG1"/>
</dbReference>
<dbReference type="EMBL" id="CABITT030000007">
    <property type="protein sequence ID" value="VVB11746.1"/>
    <property type="molecule type" value="Genomic_DNA"/>
</dbReference>
<dbReference type="AlphaFoldDB" id="A0A565CDR1"/>
<evidence type="ECO:0000256" key="3">
    <source>
        <dbReference type="ARBA" id="ARBA00023134"/>
    </source>
</evidence>
<organism evidence="5 6">
    <name type="scientific">Arabis nemorensis</name>
    <dbReference type="NCBI Taxonomy" id="586526"/>
    <lineage>
        <taxon>Eukaryota</taxon>
        <taxon>Viridiplantae</taxon>
        <taxon>Streptophyta</taxon>
        <taxon>Embryophyta</taxon>
        <taxon>Tracheophyta</taxon>
        <taxon>Spermatophyta</taxon>
        <taxon>Magnoliopsida</taxon>
        <taxon>eudicotyledons</taxon>
        <taxon>Gunneridae</taxon>
        <taxon>Pentapetalae</taxon>
        <taxon>rosids</taxon>
        <taxon>malvids</taxon>
        <taxon>Brassicales</taxon>
        <taxon>Brassicaceae</taxon>
        <taxon>Arabideae</taxon>
        <taxon>Arabis</taxon>
    </lineage>
</organism>
<keyword evidence="6" id="KW-1185">Reference proteome</keyword>
<dbReference type="SUPFAM" id="SSF52540">
    <property type="entry name" value="P-loop containing nucleoside triphosphate hydrolases"/>
    <property type="match status" value="1"/>
</dbReference>
<accession>A0A565CDR1</accession>
<feature type="domain" description="AIG1-type G" evidence="4">
    <location>
        <begin position="9"/>
        <end position="66"/>
    </location>
</feature>
<reference evidence="5" key="1">
    <citation type="submission" date="2019-07" db="EMBL/GenBank/DDBJ databases">
        <authorList>
            <person name="Dittberner H."/>
        </authorList>
    </citation>
    <scope>NUCLEOTIDE SEQUENCE [LARGE SCALE GENOMIC DNA]</scope>
</reference>